<keyword evidence="1" id="KW-0663">Pyridoxal phosphate</keyword>
<organism evidence="3 4">
    <name type="scientific">Exophiala spinifera</name>
    <dbReference type="NCBI Taxonomy" id="91928"/>
    <lineage>
        <taxon>Eukaryota</taxon>
        <taxon>Fungi</taxon>
        <taxon>Dikarya</taxon>
        <taxon>Ascomycota</taxon>
        <taxon>Pezizomycotina</taxon>
        <taxon>Eurotiomycetes</taxon>
        <taxon>Chaetothyriomycetidae</taxon>
        <taxon>Chaetothyriales</taxon>
        <taxon>Herpotrichiellaceae</taxon>
        <taxon>Exophiala</taxon>
    </lineage>
</organism>
<dbReference type="OrthoDB" id="5978656at2759"/>
<evidence type="ECO:0000313" key="4">
    <source>
        <dbReference type="Proteomes" id="UP000053328"/>
    </source>
</evidence>
<evidence type="ECO:0000256" key="1">
    <source>
        <dbReference type="ARBA" id="ARBA00022898"/>
    </source>
</evidence>
<dbReference type="Pfam" id="PF00266">
    <property type="entry name" value="Aminotran_5"/>
    <property type="match status" value="1"/>
</dbReference>
<protein>
    <recommendedName>
        <fullName evidence="2">Aminotransferase class V domain-containing protein</fullName>
    </recommendedName>
</protein>
<keyword evidence="4" id="KW-1185">Reference proteome</keyword>
<sequence length="441" mass="49680">MDGIRDGSSLVAFGKSMRDSHFLFADGHINLNQGSFGGYPRRVQERLRHFQSAAEAEPDRFIRYTYPELLRQSRALLADALHCPVDELVLCPNVTTATNTVLHNLRWEAGDKIIYTSGAYGALEKTIDYVVESTAAESVKVELGLPRSDDEIVDLFRAAVKREKRKCEADGQGRVRVGVFDTIVSMPGLRMPFERLIETCREEGVLSLVDAAHGIGHIPLNLTELDPDFLVTNCHKWLYVPRSVAAFFVPRRNQHLIRTTLPTSHGFQPQGKDIYDPMPASAEENPMVKQFEYFGTIDGAPYCCIEEALKFRDENCGGEAAIHDYCTALASKAEQILVEALGTESFGIPETHRVYFAHVRLPIPVGAGAGEVPLEDVPTVTQFMNREFVERYRTFLYLLFYNGAWWARLSTAVYVDVRDCEYAAQVLRDLSERVRRGEYKS</sequence>
<dbReference type="InterPro" id="IPR015421">
    <property type="entry name" value="PyrdxlP-dep_Trfase_major"/>
</dbReference>
<proteinExistence type="predicted"/>
<dbReference type="PANTHER" id="PTHR43092">
    <property type="entry name" value="L-CYSTEINE DESULFHYDRASE"/>
    <property type="match status" value="1"/>
</dbReference>
<reference evidence="3 4" key="1">
    <citation type="submission" date="2015-01" db="EMBL/GenBank/DDBJ databases">
        <title>The Genome Sequence of Exophiala spinifera CBS89968.</title>
        <authorList>
            <consortium name="The Broad Institute Genomics Platform"/>
            <person name="Cuomo C."/>
            <person name="de Hoog S."/>
            <person name="Gorbushina A."/>
            <person name="Stielow B."/>
            <person name="Teixiera M."/>
            <person name="Abouelleil A."/>
            <person name="Chapman S.B."/>
            <person name="Priest M."/>
            <person name="Young S.K."/>
            <person name="Wortman J."/>
            <person name="Nusbaum C."/>
            <person name="Birren B."/>
        </authorList>
    </citation>
    <scope>NUCLEOTIDE SEQUENCE [LARGE SCALE GENOMIC DNA]</scope>
    <source>
        <strain evidence="3 4">CBS 89968</strain>
    </source>
</reference>
<dbReference type="InterPro" id="IPR000192">
    <property type="entry name" value="Aminotrans_V_dom"/>
</dbReference>
<dbReference type="PANTHER" id="PTHR43092:SF2">
    <property type="entry name" value="HERCYNYLCYSTEINE SULFOXIDE LYASE"/>
    <property type="match status" value="1"/>
</dbReference>
<evidence type="ECO:0000259" key="2">
    <source>
        <dbReference type="Pfam" id="PF00266"/>
    </source>
</evidence>
<dbReference type="AlphaFoldDB" id="A0A0D1YE15"/>
<dbReference type="STRING" id="91928.A0A0D1YE15"/>
<name>A0A0D1YE15_9EURO</name>
<accession>A0A0D1YE15</accession>
<dbReference type="RefSeq" id="XP_016233542.1">
    <property type="nucleotide sequence ID" value="XM_016382839.1"/>
</dbReference>
<dbReference type="GeneID" id="27335597"/>
<gene>
    <name evidence="3" type="ORF">PV08_08514</name>
</gene>
<dbReference type="VEuPathDB" id="FungiDB:PV08_08514"/>
<dbReference type="Gene3D" id="3.40.640.10">
    <property type="entry name" value="Type I PLP-dependent aspartate aminotransferase-like (Major domain)"/>
    <property type="match status" value="1"/>
</dbReference>
<dbReference type="HOGENOM" id="CLU_003433_3_0_1"/>
<dbReference type="SUPFAM" id="SSF53383">
    <property type="entry name" value="PLP-dependent transferases"/>
    <property type="match status" value="1"/>
</dbReference>
<dbReference type="EMBL" id="KN847497">
    <property type="protein sequence ID" value="KIW13326.1"/>
    <property type="molecule type" value="Genomic_DNA"/>
</dbReference>
<evidence type="ECO:0000313" key="3">
    <source>
        <dbReference type="EMBL" id="KIW13326.1"/>
    </source>
</evidence>
<feature type="domain" description="Aminotransferase class V" evidence="2">
    <location>
        <begin position="67"/>
        <end position="348"/>
    </location>
</feature>
<dbReference type="InterPro" id="IPR015424">
    <property type="entry name" value="PyrdxlP-dep_Trfase"/>
</dbReference>
<dbReference type="Proteomes" id="UP000053328">
    <property type="component" value="Unassembled WGS sequence"/>
</dbReference>